<dbReference type="AlphaFoldDB" id="A0A0S4X4H1"/>
<name>A0A0S4X4H1_RALSL</name>
<sequence>MIGSITYQIAPWLIQLKSIQPVQ</sequence>
<protein>
    <submittedName>
        <fullName evidence="1">Uncharacterized protein</fullName>
    </submittedName>
</protein>
<accession>A0A0S4X4H1</accession>
<reference evidence="1" key="1">
    <citation type="submission" date="2015-10" db="EMBL/GenBank/DDBJ databases">
        <authorList>
            <person name="Gilbert D.G."/>
        </authorList>
    </citation>
    <scope>NUCLEOTIDE SEQUENCE</scope>
    <source>
        <strain evidence="1">Phyl III-seqv23</strain>
    </source>
</reference>
<dbReference type="EMBL" id="LN899820">
    <property type="protein sequence ID" value="CUV58314.1"/>
    <property type="molecule type" value="Genomic_DNA"/>
</dbReference>
<proteinExistence type="predicted"/>
<evidence type="ECO:0000313" key="1">
    <source>
        <dbReference type="EMBL" id="CUV58314.1"/>
    </source>
</evidence>
<gene>
    <name evidence="1" type="ORF">RUN215_v1_1890013</name>
</gene>
<organism evidence="1">
    <name type="scientific">Ralstonia solanacearum</name>
    <name type="common">Pseudomonas solanacearum</name>
    <dbReference type="NCBI Taxonomy" id="305"/>
    <lineage>
        <taxon>Bacteria</taxon>
        <taxon>Pseudomonadati</taxon>
        <taxon>Pseudomonadota</taxon>
        <taxon>Betaproteobacteria</taxon>
        <taxon>Burkholderiales</taxon>
        <taxon>Burkholderiaceae</taxon>
        <taxon>Ralstonia</taxon>
        <taxon>Ralstonia solanacearum species complex</taxon>
    </lineage>
</organism>